<accession>A0A0M2SXV4</accession>
<comment type="caution">
    <text evidence="3">The sequence shown here is derived from an EMBL/GenBank/DDBJ whole genome shotgun (WGS) entry which is preliminary data.</text>
</comment>
<feature type="transmembrane region" description="Helical" evidence="1">
    <location>
        <begin position="6"/>
        <end position="24"/>
    </location>
</feature>
<dbReference type="InterPro" id="IPR036514">
    <property type="entry name" value="SGNH_hydro_sf"/>
</dbReference>
<dbReference type="AlphaFoldDB" id="A0A0M2SXV4"/>
<sequence>MRALKYTLATFVLIGSGAAGWFYYPQYQINKMKEELVEAGTDYDRQTYLDYYRQSSDSEINHLALGDSVIHGFGANETENLVYKFSSQLGVELNKTVHYSNKGKNGLTSSELNHQVKNGVFDEEIRNSDIITINIGGNDVLKIAKKQDFYTAIKSFDALQSTFTSNLTEISARIKQLNPHATIVFLELYNPLPVDHQIYNLADQLLPKWNLKIYEVAQQVPASLVIETTRVINSQNPQNLSADGVHPNVSGYAAITEQMLNQFKKEYRRQAV</sequence>
<dbReference type="PANTHER" id="PTHR30383">
    <property type="entry name" value="THIOESTERASE 1/PROTEASE 1/LYSOPHOSPHOLIPASE L1"/>
    <property type="match status" value="1"/>
</dbReference>
<protein>
    <recommendedName>
        <fullName evidence="2">SGNH hydrolase-type esterase domain-containing protein</fullName>
    </recommendedName>
</protein>
<evidence type="ECO:0000313" key="4">
    <source>
        <dbReference type="Proteomes" id="UP000034166"/>
    </source>
</evidence>
<name>A0A0M2SXV4_9BACI</name>
<dbReference type="InterPro" id="IPR051532">
    <property type="entry name" value="Ester_Hydrolysis_Enzymes"/>
</dbReference>
<dbReference type="SUPFAM" id="SSF52266">
    <property type="entry name" value="SGNH hydrolase"/>
    <property type="match status" value="1"/>
</dbReference>
<dbReference type="EMBL" id="LAYY01000007">
    <property type="protein sequence ID" value="KKK38536.1"/>
    <property type="molecule type" value="Genomic_DNA"/>
</dbReference>
<dbReference type="Pfam" id="PF13472">
    <property type="entry name" value="Lipase_GDSL_2"/>
    <property type="match status" value="1"/>
</dbReference>
<dbReference type="Proteomes" id="UP000034166">
    <property type="component" value="Unassembled WGS sequence"/>
</dbReference>
<dbReference type="PATRIC" id="fig|1408103.3.peg.1802"/>
<keyword evidence="1" id="KW-1133">Transmembrane helix</keyword>
<evidence type="ECO:0000256" key="1">
    <source>
        <dbReference type="SAM" id="Phobius"/>
    </source>
</evidence>
<reference evidence="3 4" key="1">
    <citation type="submission" date="2015-04" db="EMBL/GenBank/DDBJ databases">
        <title>Taxonomic description and genome sequence of Bacillus campisalis sp. nov., a novel member of the genus Bacillus isolated from solar saltern.</title>
        <authorList>
            <person name="Mathan Kumar R."/>
            <person name="Kaur G."/>
            <person name="Kumar A."/>
            <person name="Singh N.K."/>
            <person name="Kaur N."/>
            <person name="Kumar N."/>
            <person name="Mayilraj S."/>
        </authorList>
    </citation>
    <scope>NUCLEOTIDE SEQUENCE [LARGE SCALE GENOMIC DNA]</scope>
    <source>
        <strain evidence="3 4">SA2-6</strain>
    </source>
</reference>
<dbReference type="Gene3D" id="3.40.50.1110">
    <property type="entry name" value="SGNH hydrolase"/>
    <property type="match status" value="1"/>
</dbReference>
<dbReference type="PANTHER" id="PTHR30383:SF27">
    <property type="entry name" value="SPORE GERMINATION LIPASE LIPC"/>
    <property type="match status" value="1"/>
</dbReference>
<evidence type="ECO:0000313" key="3">
    <source>
        <dbReference type="EMBL" id="KKK38536.1"/>
    </source>
</evidence>
<dbReference type="RefSeq" id="WP_046523227.1">
    <property type="nucleotide sequence ID" value="NZ_LAYY01000007.1"/>
</dbReference>
<keyword evidence="1" id="KW-0812">Transmembrane</keyword>
<feature type="domain" description="SGNH hydrolase-type esterase" evidence="2">
    <location>
        <begin position="64"/>
        <end position="254"/>
    </location>
</feature>
<gene>
    <name evidence="3" type="ORF">WQ57_08000</name>
</gene>
<keyword evidence="1" id="KW-0472">Membrane</keyword>
<keyword evidence="4" id="KW-1185">Reference proteome</keyword>
<evidence type="ECO:0000259" key="2">
    <source>
        <dbReference type="Pfam" id="PF13472"/>
    </source>
</evidence>
<dbReference type="InterPro" id="IPR013830">
    <property type="entry name" value="SGNH_hydro"/>
</dbReference>
<dbReference type="GO" id="GO:0004622">
    <property type="term" value="F:phosphatidylcholine lysophospholipase activity"/>
    <property type="evidence" value="ECO:0007669"/>
    <property type="project" value="TreeGrafter"/>
</dbReference>
<proteinExistence type="predicted"/>
<organism evidence="3 4">
    <name type="scientific">Mesobacillus campisalis</name>
    <dbReference type="NCBI Taxonomy" id="1408103"/>
    <lineage>
        <taxon>Bacteria</taxon>
        <taxon>Bacillati</taxon>
        <taxon>Bacillota</taxon>
        <taxon>Bacilli</taxon>
        <taxon>Bacillales</taxon>
        <taxon>Bacillaceae</taxon>
        <taxon>Mesobacillus</taxon>
    </lineage>
</organism>